<reference evidence="7 8" key="1">
    <citation type="journal article" date="2013" name="Environ. Microbiol.">
        <title>Genome analysis of Chitinivibrio alkaliphilus gen. nov., sp. nov., a novel extremely haloalkaliphilic anaerobic chitinolytic bacterium from the candidate phylum Termite Group 3.</title>
        <authorList>
            <person name="Sorokin D.Y."/>
            <person name="Gumerov V.M."/>
            <person name="Rakitin A.L."/>
            <person name="Beletsky A.V."/>
            <person name="Damste J.S."/>
            <person name="Muyzer G."/>
            <person name="Mardanov A.V."/>
            <person name="Ravin N.V."/>
        </authorList>
    </citation>
    <scope>NUCLEOTIDE SEQUENCE [LARGE SCALE GENOMIC DNA]</scope>
    <source>
        <strain evidence="7 8">ACht1</strain>
    </source>
</reference>
<feature type="transmembrane region" description="Helical" evidence="6">
    <location>
        <begin position="241"/>
        <end position="261"/>
    </location>
</feature>
<dbReference type="InterPro" id="IPR022791">
    <property type="entry name" value="L-PG_synthase/AglD"/>
</dbReference>
<dbReference type="PANTHER" id="PTHR40277">
    <property type="entry name" value="BLL5419 PROTEIN"/>
    <property type="match status" value="1"/>
</dbReference>
<proteinExistence type="predicted"/>
<accession>U7DAL8</accession>
<keyword evidence="4 6" id="KW-1133">Transmembrane helix</keyword>
<evidence type="ECO:0000256" key="1">
    <source>
        <dbReference type="ARBA" id="ARBA00004651"/>
    </source>
</evidence>
<feature type="transmembrane region" description="Helical" evidence="6">
    <location>
        <begin position="37"/>
        <end position="62"/>
    </location>
</feature>
<dbReference type="GO" id="GO:0005886">
    <property type="term" value="C:plasma membrane"/>
    <property type="evidence" value="ECO:0007669"/>
    <property type="project" value="UniProtKB-SubCell"/>
</dbReference>
<comment type="caution">
    <text evidence="7">The sequence shown here is derived from an EMBL/GenBank/DDBJ whole genome shotgun (WGS) entry which is preliminary data.</text>
</comment>
<comment type="subcellular location">
    <subcellularLocation>
        <location evidence="1">Cell membrane</location>
        <topology evidence="1">Multi-pass membrane protein</topology>
    </subcellularLocation>
</comment>
<dbReference type="EMBL" id="ASJR01000013">
    <property type="protein sequence ID" value="ERP31440.1"/>
    <property type="molecule type" value="Genomic_DNA"/>
</dbReference>
<evidence type="ECO:0000313" key="7">
    <source>
        <dbReference type="EMBL" id="ERP31440.1"/>
    </source>
</evidence>
<dbReference type="RefSeq" id="WP_022637089.1">
    <property type="nucleotide sequence ID" value="NZ_ASJR01000013.1"/>
</dbReference>
<evidence type="ECO:0000313" key="8">
    <source>
        <dbReference type="Proteomes" id="UP000017148"/>
    </source>
</evidence>
<dbReference type="STRING" id="1313304.CALK_1641"/>
<evidence type="ECO:0000256" key="2">
    <source>
        <dbReference type="ARBA" id="ARBA00022475"/>
    </source>
</evidence>
<keyword evidence="3 6" id="KW-0812">Transmembrane</keyword>
<dbReference type="Pfam" id="PF03706">
    <property type="entry name" value="LPG_synthase_TM"/>
    <property type="match status" value="1"/>
</dbReference>
<evidence type="ECO:0000256" key="5">
    <source>
        <dbReference type="ARBA" id="ARBA00023136"/>
    </source>
</evidence>
<name>U7DAL8_9BACT</name>
<feature type="transmembrane region" description="Helical" evidence="6">
    <location>
        <begin position="152"/>
        <end position="172"/>
    </location>
</feature>
<sequence>MTGKTPTLVKLLITITLLAILLGQTSSEDIISPLRGISFLQLLSLIMLVFLMQFLHVVKWYGILRKTALRQVSFARLFCIHFSAFFFQSILPSAASGDIIKGARLAQNETAKIDAATSVLFARAMGFVILAALGALSLILSPDLHRDLPPMAQRIFVLIYPLLGVSILFLFFPLHKKLLPATWVRPQKIIATMQKSLRHYLCCPGILTLTIVLGCSIFLLLVGISFYIFALIGAPMGFLDLLMVLPIITVLTFIPFTINGAGVREYTFLLFFPHLTVSQVMAFAALFYSATLFVALGGGALYLGEILLQRSQRKI</sequence>
<organism evidence="7 8">
    <name type="scientific">Chitinivibrio alkaliphilus ACht1</name>
    <dbReference type="NCBI Taxonomy" id="1313304"/>
    <lineage>
        <taxon>Bacteria</taxon>
        <taxon>Pseudomonadati</taxon>
        <taxon>Fibrobacterota</taxon>
        <taxon>Chitinivibrionia</taxon>
        <taxon>Chitinivibrionales</taxon>
        <taxon>Chitinivibrionaceae</taxon>
        <taxon>Chitinivibrio</taxon>
    </lineage>
</organism>
<feature type="transmembrane region" description="Helical" evidence="6">
    <location>
        <begin position="206"/>
        <end position="229"/>
    </location>
</feature>
<dbReference type="PANTHER" id="PTHR40277:SF1">
    <property type="entry name" value="BLL5419 PROTEIN"/>
    <property type="match status" value="1"/>
</dbReference>
<keyword evidence="8" id="KW-1185">Reference proteome</keyword>
<gene>
    <name evidence="7" type="ORF">CALK_1641</name>
</gene>
<feature type="transmembrane region" description="Helical" evidence="6">
    <location>
        <begin position="115"/>
        <end position="140"/>
    </location>
</feature>
<feature type="transmembrane region" description="Helical" evidence="6">
    <location>
        <begin position="281"/>
        <end position="304"/>
    </location>
</feature>
<dbReference type="eggNOG" id="COG0392">
    <property type="taxonomic scope" value="Bacteria"/>
</dbReference>
<dbReference type="AlphaFoldDB" id="U7DAL8"/>
<keyword evidence="2" id="KW-1003">Cell membrane</keyword>
<protein>
    <submittedName>
        <fullName evidence="7">Uncharacterized protein</fullName>
    </submittedName>
</protein>
<dbReference type="Proteomes" id="UP000017148">
    <property type="component" value="Unassembled WGS sequence"/>
</dbReference>
<keyword evidence="5 6" id="KW-0472">Membrane</keyword>
<evidence type="ECO:0000256" key="3">
    <source>
        <dbReference type="ARBA" id="ARBA00022692"/>
    </source>
</evidence>
<feature type="transmembrane region" description="Helical" evidence="6">
    <location>
        <begin position="74"/>
        <end position="95"/>
    </location>
</feature>
<dbReference type="OrthoDB" id="5470260at2"/>
<evidence type="ECO:0000256" key="4">
    <source>
        <dbReference type="ARBA" id="ARBA00022989"/>
    </source>
</evidence>
<evidence type="ECO:0000256" key="6">
    <source>
        <dbReference type="SAM" id="Phobius"/>
    </source>
</evidence>